<dbReference type="EMBL" id="JAOCQI010000001">
    <property type="protein sequence ID" value="MCT7310079.1"/>
    <property type="molecule type" value="Genomic_DNA"/>
</dbReference>
<feature type="domain" description="Deacetylase sirtuin-type" evidence="5">
    <location>
        <begin position="1"/>
        <end position="272"/>
    </location>
</feature>
<name>A0ABT2L4C0_9RALS</name>
<dbReference type="Pfam" id="PF02146">
    <property type="entry name" value="SIR2"/>
    <property type="match status" value="1"/>
</dbReference>
<dbReference type="InterPro" id="IPR026590">
    <property type="entry name" value="Ssirtuin_cat_dom"/>
</dbReference>
<evidence type="ECO:0000313" key="7">
    <source>
        <dbReference type="Proteomes" id="UP001164420"/>
    </source>
</evidence>
<evidence type="ECO:0000256" key="2">
    <source>
        <dbReference type="ARBA" id="ARBA00022679"/>
    </source>
</evidence>
<protein>
    <recommendedName>
        <fullName evidence="1">protein acetyllysine N-acetyltransferase</fullName>
        <ecNumber evidence="1">2.3.1.286</ecNumber>
    </recommendedName>
</protein>
<reference evidence="6 7" key="1">
    <citation type="journal article" date="2023" name="Front. Microbiol.">
        <title>Ralstonia chuxiongensis sp. nov., Ralstonia mojiangensis sp. nov., and Ralstonia soli sp. nov., isolated from tobacco fields, are three novel species in the family Burkholderiaceae.</title>
        <authorList>
            <person name="Lu C.H."/>
            <person name="Zhang Y.Y."/>
            <person name="Jiang N."/>
            <person name="Chen W."/>
            <person name="Shao X."/>
            <person name="Zhao Z.M."/>
            <person name="Lu W.L."/>
            <person name="Hu X."/>
            <person name="Xi Y.X."/>
            <person name="Zou S.Y."/>
            <person name="Wei Q.J."/>
            <person name="Lin Z.L."/>
            <person name="Gong L."/>
            <person name="Gai X.T."/>
            <person name="Zhang L.Q."/>
            <person name="Li J.Y."/>
            <person name="Jin Y."/>
            <person name="Xia Z.Y."/>
        </authorList>
    </citation>
    <scope>NUCLEOTIDE SEQUENCE [LARGE SCALE GENOMIC DNA]</scope>
    <source>
        <strain evidence="6 7">22TCJT01-1</strain>
    </source>
</reference>
<dbReference type="SUPFAM" id="SSF52467">
    <property type="entry name" value="DHS-like NAD/FAD-binding domain"/>
    <property type="match status" value="1"/>
</dbReference>
<keyword evidence="3" id="KW-0520">NAD</keyword>
<dbReference type="InterPro" id="IPR003000">
    <property type="entry name" value="Sirtuin"/>
</dbReference>
<dbReference type="InterPro" id="IPR029035">
    <property type="entry name" value="DHS-like_NAD/FAD-binding_dom"/>
</dbReference>
<dbReference type="RefSeq" id="WP_260784668.1">
    <property type="nucleotide sequence ID" value="NZ_JAOCQI010000001.1"/>
</dbReference>
<comment type="caution">
    <text evidence="4">Lacks conserved residue(s) required for the propagation of feature annotation.</text>
</comment>
<dbReference type="PANTHER" id="PTHR11085:SF10">
    <property type="entry name" value="NAD-DEPENDENT PROTEIN DEACYLASE SIRTUIN-5, MITOCHONDRIAL-RELATED"/>
    <property type="match status" value="1"/>
</dbReference>
<dbReference type="PROSITE" id="PS50305">
    <property type="entry name" value="SIRTUIN"/>
    <property type="match status" value="1"/>
</dbReference>
<evidence type="ECO:0000259" key="5">
    <source>
        <dbReference type="PROSITE" id="PS50305"/>
    </source>
</evidence>
<evidence type="ECO:0000256" key="3">
    <source>
        <dbReference type="ARBA" id="ARBA00023027"/>
    </source>
</evidence>
<keyword evidence="2" id="KW-0808">Transferase</keyword>
<gene>
    <name evidence="6" type="ORF">N5J06_03930</name>
</gene>
<dbReference type="PANTHER" id="PTHR11085">
    <property type="entry name" value="NAD-DEPENDENT PROTEIN DEACYLASE SIRTUIN-5, MITOCHONDRIAL-RELATED"/>
    <property type="match status" value="1"/>
</dbReference>
<evidence type="ECO:0000256" key="1">
    <source>
        <dbReference type="ARBA" id="ARBA00012928"/>
    </source>
</evidence>
<keyword evidence="7" id="KW-1185">Reference proteome</keyword>
<dbReference type="EC" id="2.3.1.286" evidence="1"/>
<comment type="caution">
    <text evidence="6">The sequence shown here is derived from an EMBL/GenBank/DDBJ whole genome shotgun (WGS) entry which is preliminary data.</text>
</comment>
<dbReference type="Proteomes" id="UP001164420">
    <property type="component" value="Unassembled WGS sequence"/>
</dbReference>
<sequence>MTEASIRTAARWIREARSLIITAGAGIGVDSGLPDFRGQEGFWRAYPALKQDGIGFYDIATPEAFHVRPQQAWGFYGHRLALYRKTVPHAGFHILREMAEAMPEGYRVFTSNVDGQFQRAGFDPASVHECHGSIHVLQCLDDCNGEIWPASGFDPIVDDRHCLLTSAPPRCPACGALARPHILMFDDNTWVHGPTSVERDRLDAWWQGREGLLVIEIGAGEAVPTVRRFGERVGSKLIRINMRDEAVKGPHHIGLRGGALAVLSALSSAQRA</sequence>
<dbReference type="Gene3D" id="3.40.50.1220">
    <property type="entry name" value="TPP-binding domain"/>
    <property type="match status" value="1"/>
</dbReference>
<evidence type="ECO:0000256" key="4">
    <source>
        <dbReference type="PROSITE-ProRule" id="PRU00236"/>
    </source>
</evidence>
<dbReference type="InterPro" id="IPR050134">
    <property type="entry name" value="NAD-dep_sirtuin_deacylases"/>
</dbReference>
<evidence type="ECO:0000313" key="6">
    <source>
        <dbReference type="EMBL" id="MCT7310079.1"/>
    </source>
</evidence>
<organism evidence="6 7">
    <name type="scientific">Ralstonia mojiangensis</name>
    <dbReference type="NCBI Taxonomy" id="2953895"/>
    <lineage>
        <taxon>Bacteria</taxon>
        <taxon>Pseudomonadati</taxon>
        <taxon>Pseudomonadota</taxon>
        <taxon>Betaproteobacteria</taxon>
        <taxon>Burkholderiales</taxon>
        <taxon>Burkholderiaceae</taxon>
        <taxon>Ralstonia</taxon>
    </lineage>
</organism>
<accession>A0ABT2L4C0</accession>
<dbReference type="InterPro" id="IPR026591">
    <property type="entry name" value="Sirtuin_cat_small_dom_sf"/>
</dbReference>
<proteinExistence type="predicted"/>
<dbReference type="Gene3D" id="3.30.1600.10">
    <property type="entry name" value="SIR2/SIRT2 'Small Domain"/>
    <property type="match status" value="1"/>
</dbReference>